<keyword evidence="9" id="KW-0444">Lipid biosynthesis</keyword>
<comment type="similarity">
    <text evidence="5 18">Belongs to the CDS family.</text>
</comment>
<dbReference type="GO" id="GO:0016024">
    <property type="term" value="P:CDP-diacylglycerol biosynthetic process"/>
    <property type="evidence" value="ECO:0007669"/>
    <property type="project" value="UniProtKB-UniPathway"/>
</dbReference>
<keyword evidence="15 19" id="KW-0472">Membrane</keyword>
<feature type="transmembrane region" description="Helical" evidence="19">
    <location>
        <begin position="61"/>
        <end position="77"/>
    </location>
</feature>
<comment type="pathway">
    <text evidence="4">Lipid metabolism.</text>
</comment>
<dbReference type="PANTHER" id="PTHR46382:SF1">
    <property type="entry name" value="PHOSPHATIDATE CYTIDYLYLTRANSFERASE"/>
    <property type="match status" value="1"/>
</dbReference>
<dbReference type="EMBL" id="OCND01000014">
    <property type="protein sequence ID" value="SOD57482.1"/>
    <property type="molecule type" value="Genomic_DNA"/>
</dbReference>
<evidence type="ECO:0000256" key="19">
    <source>
        <dbReference type="SAM" id="Phobius"/>
    </source>
</evidence>
<evidence type="ECO:0000256" key="7">
    <source>
        <dbReference type="ARBA" id="ARBA00019373"/>
    </source>
</evidence>
<dbReference type="Proteomes" id="UP000219374">
    <property type="component" value="Unassembled WGS sequence"/>
</dbReference>
<evidence type="ECO:0000256" key="13">
    <source>
        <dbReference type="ARBA" id="ARBA00022989"/>
    </source>
</evidence>
<evidence type="ECO:0000256" key="14">
    <source>
        <dbReference type="ARBA" id="ARBA00023098"/>
    </source>
</evidence>
<dbReference type="AlphaFoldDB" id="A0A286DFD4"/>
<keyword evidence="21" id="KW-1185">Reference proteome</keyword>
<evidence type="ECO:0000256" key="5">
    <source>
        <dbReference type="ARBA" id="ARBA00010185"/>
    </source>
</evidence>
<gene>
    <name evidence="20" type="ORF">SAMN06296416_1144</name>
</gene>
<dbReference type="Pfam" id="PF01148">
    <property type="entry name" value="CTP_transf_1"/>
    <property type="match status" value="1"/>
</dbReference>
<evidence type="ECO:0000256" key="17">
    <source>
        <dbReference type="ARBA" id="ARBA00023264"/>
    </source>
</evidence>
<evidence type="ECO:0000256" key="4">
    <source>
        <dbReference type="ARBA" id="ARBA00005189"/>
    </source>
</evidence>
<feature type="transmembrane region" description="Helical" evidence="19">
    <location>
        <begin position="122"/>
        <end position="142"/>
    </location>
</feature>
<feature type="transmembrane region" description="Helical" evidence="19">
    <location>
        <begin position="203"/>
        <end position="227"/>
    </location>
</feature>
<feature type="transmembrane region" description="Helical" evidence="19">
    <location>
        <begin position="89"/>
        <end position="110"/>
    </location>
</feature>
<evidence type="ECO:0000256" key="9">
    <source>
        <dbReference type="ARBA" id="ARBA00022516"/>
    </source>
</evidence>
<dbReference type="RefSeq" id="WP_097123575.1">
    <property type="nucleotide sequence ID" value="NZ_OCND01000014.1"/>
</dbReference>
<evidence type="ECO:0000256" key="12">
    <source>
        <dbReference type="ARBA" id="ARBA00022695"/>
    </source>
</evidence>
<keyword evidence="12 18" id="KW-0548">Nucleotidyltransferase</keyword>
<keyword evidence="10 18" id="KW-0808">Transferase</keyword>
<evidence type="ECO:0000256" key="1">
    <source>
        <dbReference type="ARBA" id="ARBA00001698"/>
    </source>
</evidence>
<accession>A0A286DFD4</accession>
<keyword evidence="17" id="KW-1208">Phospholipid metabolism</keyword>
<keyword evidence="16" id="KW-0594">Phospholipid biosynthesis</keyword>
<evidence type="ECO:0000256" key="2">
    <source>
        <dbReference type="ARBA" id="ARBA00004651"/>
    </source>
</evidence>
<sequence length="299" mass="31545">MSKPSGTRTRVIAALIMAPFAIGAILLLPTQWLAALAALVFLVGLWEWFKLAEIDDTLPRTVLLTANLLLMVLLVWASRTSAGLSPVLFQIVTLVGVVWWLLALLWLRFFGFASNHQTYARAFKLAAGTLAVVPAWCALSLIHSGSFQAMQAEGLRPTQGHLWLFVALAIVWAADSGAYFAGRRFGGKLFAGRKLAPRISPNKTIEGLLGGLLAGALVAVAGTFLAGGGAAQLPGVLIVAIVTVLFSVVGDLFESLLKRHVGAKDSGALIPGHGGVLDRIDGVLAALPAFALGKELFGF</sequence>
<evidence type="ECO:0000256" key="11">
    <source>
        <dbReference type="ARBA" id="ARBA00022692"/>
    </source>
</evidence>
<feature type="transmembrane region" description="Helical" evidence="19">
    <location>
        <begin position="7"/>
        <end position="26"/>
    </location>
</feature>
<protein>
    <recommendedName>
        <fullName evidence="7 18">Phosphatidate cytidylyltransferase</fullName>
        <ecNumber evidence="6 18">2.7.7.41</ecNumber>
    </recommendedName>
</protein>
<dbReference type="PANTHER" id="PTHR46382">
    <property type="entry name" value="PHOSPHATIDATE CYTIDYLYLTRANSFERASE"/>
    <property type="match status" value="1"/>
</dbReference>
<feature type="transmembrane region" description="Helical" evidence="19">
    <location>
        <begin position="162"/>
        <end position="182"/>
    </location>
</feature>
<comment type="subcellular location">
    <subcellularLocation>
        <location evidence="2">Cell membrane</location>
        <topology evidence="2">Multi-pass membrane protein</topology>
    </subcellularLocation>
</comment>
<comment type="catalytic activity">
    <reaction evidence="1 18">
        <text>a 1,2-diacyl-sn-glycero-3-phosphate + CTP + H(+) = a CDP-1,2-diacyl-sn-glycerol + diphosphate</text>
        <dbReference type="Rhea" id="RHEA:16229"/>
        <dbReference type="ChEBI" id="CHEBI:15378"/>
        <dbReference type="ChEBI" id="CHEBI:33019"/>
        <dbReference type="ChEBI" id="CHEBI:37563"/>
        <dbReference type="ChEBI" id="CHEBI:58332"/>
        <dbReference type="ChEBI" id="CHEBI:58608"/>
        <dbReference type="EC" id="2.7.7.41"/>
    </reaction>
</comment>
<evidence type="ECO:0000256" key="8">
    <source>
        <dbReference type="ARBA" id="ARBA00022475"/>
    </source>
</evidence>
<evidence type="ECO:0000313" key="20">
    <source>
        <dbReference type="EMBL" id="SOD57482.1"/>
    </source>
</evidence>
<dbReference type="GO" id="GO:0005886">
    <property type="term" value="C:plasma membrane"/>
    <property type="evidence" value="ECO:0007669"/>
    <property type="project" value="UniProtKB-SubCell"/>
</dbReference>
<keyword evidence="8" id="KW-1003">Cell membrane</keyword>
<keyword evidence="11 18" id="KW-0812">Transmembrane</keyword>
<evidence type="ECO:0000256" key="6">
    <source>
        <dbReference type="ARBA" id="ARBA00012487"/>
    </source>
</evidence>
<dbReference type="GO" id="GO:0004605">
    <property type="term" value="F:phosphatidate cytidylyltransferase activity"/>
    <property type="evidence" value="ECO:0007669"/>
    <property type="project" value="UniProtKB-EC"/>
</dbReference>
<dbReference type="InterPro" id="IPR000374">
    <property type="entry name" value="PC_trans"/>
</dbReference>
<evidence type="ECO:0000256" key="3">
    <source>
        <dbReference type="ARBA" id="ARBA00005119"/>
    </source>
</evidence>
<proteinExistence type="inferred from homology"/>
<keyword evidence="14" id="KW-0443">Lipid metabolism</keyword>
<evidence type="ECO:0000256" key="18">
    <source>
        <dbReference type="RuleBase" id="RU003938"/>
    </source>
</evidence>
<dbReference type="PROSITE" id="PS01315">
    <property type="entry name" value="CDS"/>
    <property type="match status" value="1"/>
</dbReference>
<dbReference type="UniPathway" id="UPA00557">
    <property type="reaction ID" value="UER00614"/>
</dbReference>
<keyword evidence="13 19" id="KW-1133">Transmembrane helix</keyword>
<comment type="pathway">
    <text evidence="3 18">Phospholipid metabolism; CDP-diacylglycerol biosynthesis; CDP-diacylglycerol from sn-glycerol 3-phosphate: step 3/3.</text>
</comment>
<organism evidence="20 21">
    <name type="scientific">Pseudoxanthomonas wuyuanensis</name>
    <dbReference type="NCBI Taxonomy" id="1073196"/>
    <lineage>
        <taxon>Bacteria</taxon>
        <taxon>Pseudomonadati</taxon>
        <taxon>Pseudomonadota</taxon>
        <taxon>Gammaproteobacteria</taxon>
        <taxon>Lysobacterales</taxon>
        <taxon>Lysobacteraceae</taxon>
        <taxon>Pseudoxanthomonas</taxon>
    </lineage>
</organism>
<evidence type="ECO:0000256" key="10">
    <source>
        <dbReference type="ARBA" id="ARBA00022679"/>
    </source>
</evidence>
<dbReference type="OrthoDB" id="9799199at2"/>
<name>A0A286DFD4_9GAMM</name>
<dbReference type="EC" id="2.7.7.41" evidence="6 18"/>
<feature type="transmembrane region" description="Helical" evidence="19">
    <location>
        <begin position="233"/>
        <end position="253"/>
    </location>
</feature>
<evidence type="ECO:0000256" key="15">
    <source>
        <dbReference type="ARBA" id="ARBA00023136"/>
    </source>
</evidence>
<feature type="transmembrane region" description="Helical" evidence="19">
    <location>
        <begin position="32"/>
        <end position="49"/>
    </location>
</feature>
<evidence type="ECO:0000313" key="21">
    <source>
        <dbReference type="Proteomes" id="UP000219374"/>
    </source>
</evidence>
<reference evidence="20 21" key="1">
    <citation type="submission" date="2017-09" db="EMBL/GenBank/DDBJ databases">
        <authorList>
            <person name="Ehlers B."/>
            <person name="Leendertz F.H."/>
        </authorList>
    </citation>
    <scope>NUCLEOTIDE SEQUENCE [LARGE SCALE GENOMIC DNA]</scope>
    <source>
        <strain evidence="20 21">CGMCC 1.10978</strain>
    </source>
</reference>
<evidence type="ECO:0000256" key="16">
    <source>
        <dbReference type="ARBA" id="ARBA00023209"/>
    </source>
</evidence>